<feature type="chain" id="PRO_5013369815" evidence="2">
    <location>
        <begin position="16"/>
        <end position="148"/>
    </location>
</feature>
<sequence length="148" mass="15074">MLLCIAFMCIACCNALPAFKRASFDPNAIYQQQSQAAQSFLTGSSNNVASPGGSNPASPSGGSSGSSQSGANSGSISGSFDPNALFQQQMQQAQQFMQSGGSKSPSSSSSSSSSGSSSGSSAGGSSNSFNPNQMMSGTTKHEQWRWEQ</sequence>
<keyword evidence="4" id="KW-1185">Reference proteome</keyword>
<evidence type="ECO:0000256" key="2">
    <source>
        <dbReference type="SAM" id="SignalP"/>
    </source>
</evidence>
<feature type="compositionally biased region" description="Polar residues" evidence="1">
    <location>
        <begin position="129"/>
        <end position="138"/>
    </location>
</feature>
<gene>
    <name evidence="3" type="ORF">KP79_PYT10579</name>
</gene>
<evidence type="ECO:0000256" key="1">
    <source>
        <dbReference type="SAM" id="MobiDB-lite"/>
    </source>
</evidence>
<comment type="caution">
    <text evidence="3">The sequence shown here is derived from an EMBL/GenBank/DDBJ whole genome shotgun (WGS) entry which is preliminary data.</text>
</comment>
<name>A0A210PGX9_MIZYE</name>
<dbReference type="Proteomes" id="UP000242188">
    <property type="component" value="Unassembled WGS sequence"/>
</dbReference>
<organism evidence="3 4">
    <name type="scientific">Mizuhopecten yessoensis</name>
    <name type="common">Japanese scallop</name>
    <name type="synonym">Patinopecten yessoensis</name>
    <dbReference type="NCBI Taxonomy" id="6573"/>
    <lineage>
        <taxon>Eukaryota</taxon>
        <taxon>Metazoa</taxon>
        <taxon>Spiralia</taxon>
        <taxon>Lophotrochozoa</taxon>
        <taxon>Mollusca</taxon>
        <taxon>Bivalvia</taxon>
        <taxon>Autobranchia</taxon>
        <taxon>Pteriomorphia</taxon>
        <taxon>Pectinida</taxon>
        <taxon>Pectinoidea</taxon>
        <taxon>Pectinidae</taxon>
        <taxon>Mizuhopecten</taxon>
    </lineage>
</organism>
<reference evidence="3 4" key="1">
    <citation type="journal article" date="2017" name="Nat. Ecol. Evol.">
        <title>Scallop genome provides insights into evolution of bilaterian karyotype and development.</title>
        <authorList>
            <person name="Wang S."/>
            <person name="Zhang J."/>
            <person name="Jiao W."/>
            <person name="Li J."/>
            <person name="Xun X."/>
            <person name="Sun Y."/>
            <person name="Guo X."/>
            <person name="Huan P."/>
            <person name="Dong B."/>
            <person name="Zhang L."/>
            <person name="Hu X."/>
            <person name="Sun X."/>
            <person name="Wang J."/>
            <person name="Zhao C."/>
            <person name="Wang Y."/>
            <person name="Wang D."/>
            <person name="Huang X."/>
            <person name="Wang R."/>
            <person name="Lv J."/>
            <person name="Li Y."/>
            <person name="Zhang Z."/>
            <person name="Liu B."/>
            <person name="Lu W."/>
            <person name="Hui Y."/>
            <person name="Liang J."/>
            <person name="Zhou Z."/>
            <person name="Hou R."/>
            <person name="Li X."/>
            <person name="Liu Y."/>
            <person name="Li H."/>
            <person name="Ning X."/>
            <person name="Lin Y."/>
            <person name="Zhao L."/>
            <person name="Xing Q."/>
            <person name="Dou J."/>
            <person name="Li Y."/>
            <person name="Mao J."/>
            <person name="Guo H."/>
            <person name="Dou H."/>
            <person name="Li T."/>
            <person name="Mu C."/>
            <person name="Jiang W."/>
            <person name="Fu Q."/>
            <person name="Fu X."/>
            <person name="Miao Y."/>
            <person name="Liu J."/>
            <person name="Yu Q."/>
            <person name="Li R."/>
            <person name="Liao H."/>
            <person name="Li X."/>
            <person name="Kong Y."/>
            <person name="Jiang Z."/>
            <person name="Chourrout D."/>
            <person name="Li R."/>
            <person name="Bao Z."/>
        </authorList>
    </citation>
    <scope>NUCLEOTIDE SEQUENCE [LARGE SCALE GENOMIC DNA]</scope>
    <source>
        <strain evidence="3 4">PY_sf001</strain>
    </source>
</reference>
<feature type="compositionally biased region" description="Low complexity" evidence="1">
    <location>
        <begin position="86"/>
        <end position="128"/>
    </location>
</feature>
<dbReference type="EMBL" id="NEDP02076710">
    <property type="protein sequence ID" value="OWF35742.1"/>
    <property type="molecule type" value="Genomic_DNA"/>
</dbReference>
<feature type="region of interest" description="Disordered" evidence="1">
    <location>
        <begin position="41"/>
        <end position="148"/>
    </location>
</feature>
<dbReference type="AlphaFoldDB" id="A0A210PGX9"/>
<protein>
    <submittedName>
        <fullName evidence="3">Uncharacterized protein</fullName>
    </submittedName>
</protein>
<feature type="signal peptide" evidence="2">
    <location>
        <begin position="1"/>
        <end position="15"/>
    </location>
</feature>
<evidence type="ECO:0000313" key="4">
    <source>
        <dbReference type="Proteomes" id="UP000242188"/>
    </source>
</evidence>
<evidence type="ECO:0000313" key="3">
    <source>
        <dbReference type="EMBL" id="OWF35742.1"/>
    </source>
</evidence>
<proteinExistence type="predicted"/>
<keyword evidence="2" id="KW-0732">Signal</keyword>
<feature type="compositionally biased region" description="Basic and acidic residues" evidence="1">
    <location>
        <begin position="139"/>
        <end position="148"/>
    </location>
</feature>
<feature type="compositionally biased region" description="Low complexity" evidence="1">
    <location>
        <begin position="49"/>
        <end position="79"/>
    </location>
</feature>
<accession>A0A210PGX9</accession>